<gene>
    <name evidence="1" type="ORF">ATO10_10795</name>
</gene>
<dbReference type="InterPro" id="IPR021736">
    <property type="entry name" value="DUF3305"/>
</dbReference>
<organism evidence="1 2">
    <name type="scientific">Actibacterium atlanticum</name>
    <dbReference type="NCBI Taxonomy" id="1461693"/>
    <lineage>
        <taxon>Bacteria</taxon>
        <taxon>Pseudomonadati</taxon>
        <taxon>Pseudomonadota</taxon>
        <taxon>Alphaproteobacteria</taxon>
        <taxon>Rhodobacterales</taxon>
        <taxon>Roseobacteraceae</taxon>
        <taxon>Actibacterium</taxon>
    </lineage>
</organism>
<dbReference type="PATRIC" id="fig|1461693.3.peg.2187"/>
<evidence type="ECO:0000313" key="2">
    <source>
        <dbReference type="Proteomes" id="UP000024836"/>
    </source>
</evidence>
<sequence length="192" mass="21629">MGGETDISERFDMMPLGIVIRRTPGVTRWAKWSWKATGILPGAPPADWQLLRKEADITEYHIATLPLEMHGADAEAYLQGLSAKVPCVYVILRESDEPTRPLSALLVTASPYEAQDYADNGEDLVEKVAMPEGLVAWVRDFALAHHEEEIFKKRRRDKKRIDKIEDGIGDARIVQVSDVYRSPTSSRKGRLQ</sequence>
<accession>A0A058ZJV4</accession>
<protein>
    <recommendedName>
        <fullName evidence="3">Molybdopterin-guanine dinucleotide biosynthesis protein A</fullName>
    </recommendedName>
</protein>
<dbReference type="eggNOG" id="COG0746">
    <property type="taxonomic scope" value="Bacteria"/>
</dbReference>
<evidence type="ECO:0008006" key="3">
    <source>
        <dbReference type="Google" id="ProtNLM"/>
    </source>
</evidence>
<dbReference type="Pfam" id="PF11749">
    <property type="entry name" value="DUF3305"/>
    <property type="match status" value="1"/>
</dbReference>
<dbReference type="AlphaFoldDB" id="A0A058ZJV4"/>
<dbReference type="Proteomes" id="UP000024836">
    <property type="component" value="Unassembled WGS sequence"/>
</dbReference>
<proteinExistence type="predicted"/>
<reference evidence="1 2" key="1">
    <citation type="submission" date="2013-04" db="EMBL/GenBank/DDBJ databases">
        <title>Shimia sp. 22II-S11-Z10 Genome Sequencing.</title>
        <authorList>
            <person name="Lai Q."/>
            <person name="Li G."/>
            <person name="Shao Z."/>
        </authorList>
    </citation>
    <scope>NUCLEOTIDE SEQUENCE [LARGE SCALE GENOMIC DNA]</scope>
    <source>
        <strain evidence="2">22II-S11-Z10</strain>
    </source>
</reference>
<evidence type="ECO:0000313" key="1">
    <source>
        <dbReference type="EMBL" id="KCV81828.1"/>
    </source>
</evidence>
<keyword evidence="2" id="KW-1185">Reference proteome</keyword>
<dbReference type="EMBL" id="AQQY01000006">
    <property type="protein sequence ID" value="KCV81828.1"/>
    <property type="molecule type" value="Genomic_DNA"/>
</dbReference>
<name>A0A058ZJV4_9RHOB</name>
<dbReference type="STRING" id="1461693.ATO10_10795"/>
<comment type="caution">
    <text evidence="1">The sequence shown here is derived from an EMBL/GenBank/DDBJ whole genome shotgun (WGS) entry which is preliminary data.</text>
</comment>